<dbReference type="InterPro" id="IPR027450">
    <property type="entry name" value="AlkB-like"/>
</dbReference>
<reference evidence="8 9" key="1">
    <citation type="journal article" date="2024" name="Nat. Commun.">
        <title>Phylogenomics reveals the evolutionary origins of lichenization in chlorophyte algae.</title>
        <authorList>
            <person name="Puginier C."/>
            <person name="Libourel C."/>
            <person name="Otte J."/>
            <person name="Skaloud P."/>
            <person name="Haon M."/>
            <person name="Grisel S."/>
            <person name="Petersen M."/>
            <person name="Berrin J.G."/>
            <person name="Delaux P.M."/>
            <person name="Dal Grande F."/>
            <person name="Keller J."/>
        </authorList>
    </citation>
    <scope>NUCLEOTIDE SEQUENCE [LARGE SCALE GENOMIC DNA]</scope>
    <source>
        <strain evidence="8 9">SAG 2036</strain>
    </source>
</reference>
<evidence type="ECO:0000256" key="4">
    <source>
        <dbReference type="ARBA" id="ARBA00023002"/>
    </source>
</evidence>
<dbReference type="InterPro" id="IPR005123">
    <property type="entry name" value="Oxoglu/Fe-dep_dioxygenase_dom"/>
</dbReference>
<dbReference type="Pfam" id="PF13532">
    <property type="entry name" value="2OG-FeII_Oxy_2"/>
    <property type="match status" value="1"/>
</dbReference>
<evidence type="ECO:0000256" key="2">
    <source>
        <dbReference type="ARBA" id="ARBA00022723"/>
    </source>
</evidence>
<dbReference type="GO" id="GO:0035515">
    <property type="term" value="F:oxidative RNA demethylase activity"/>
    <property type="evidence" value="ECO:0007669"/>
    <property type="project" value="TreeGrafter"/>
</dbReference>
<dbReference type="PROSITE" id="PS51471">
    <property type="entry name" value="FE2OG_OXY"/>
    <property type="match status" value="1"/>
</dbReference>
<evidence type="ECO:0000256" key="5">
    <source>
        <dbReference type="ARBA" id="ARBA00023004"/>
    </source>
</evidence>
<dbReference type="GO" id="GO:0005737">
    <property type="term" value="C:cytoplasm"/>
    <property type="evidence" value="ECO:0007669"/>
    <property type="project" value="TreeGrafter"/>
</dbReference>
<dbReference type="SUPFAM" id="SSF51197">
    <property type="entry name" value="Clavaminate synthase-like"/>
    <property type="match status" value="1"/>
</dbReference>
<evidence type="ECO:0000256" key="3">
    <source>
        <dbReference type="ARBA" id="ARBA00022964"/>
    </source>
</evidence>
<evidence type="ECO:0000259" key="7">
    <source>
        <dbReference type="PROSITE" id="PS51471"/>
    </source>
</evidence>
<accession>A0AAW1PAC6</accession>
<comment type="similarity">
    <text evidence="1">Belongs to the alkB family.</text>
</comment>
<keyword evidence="3" id="KW-0223">Dioxygenase</keyword>
<dbReference type="GO" id="GO:0008198">
    <property type="term" value="F:ferrous iron binding"/>
    <property type="evidence" value="ECO:0007669"/>
    <property type="project" value="TreeGrafter"/>
</dbReference>
<gene>
    <name evidence="8" type="ORF">WJX73_003125</name>
</gene>
<keyword evidence="5 6" id="KW-0408">Iron</keyword>
<dbReference type="InterPro" id="IPR037151">
    <property type="entry name" value="AlkB-like_sf"/>
</dbReference>
<sequence length="227" mass="24267">MGGADAVAPSVHEAYSAFKVSEKAFRKRGTTPTSAQPATLDLLQPNLYTGASCLRTCPTILALDSRPGFYALSARQLLRKLRWATLGAPYDWTARTYDHSAQQRPIPAVLHAIATRLMSMVAQLHHDGSAESAMAPFVADAAIVNYYGKSDTLGGHRDDVESDLTQPLISISLGCSAIFLLGGHTKDVDPVPIILRSGDAIVLMGSARTCYHGMPRLLDGQPCASSD</sequence>
<comment type="caution">
    <text evidence="8">The sequence shown here is derived from an EMBL/GenBank/DDBJ whole genome shotgun (WGS) entry which is preliminary data.</text>
</comment>
<dbReference type="AlphaFoldDB" id="A0AAW1PAC6"/>
<dbReference type="EMBL" id="JALJOQ010000041">
    <property type="protein sequence ID" value="KAK9805817.1"/>
    <property type="molecule type" value="Genomic_DNA"/>
</dbReference>
<keyword evidence="4" id="KW-0560">Oxidoreductase</keyword>
<proteinExistence type="inferred from homology"/>
<evidence type="ECO:0000256" key="6">
    <source>
        <dbReference type="PIRSR" id="PIRSR604574-2"/>
    </source>
</evidence>
<comment type="cofactor">
    <cofactor evidence="6">
        <name>Fe(2+)</name>
        <dbReference type="ChEBI" id="CHEBI:29033"/>
    </cofactor>
    <text evidence="6">Binds 1 Fe(2+) ion per subunit.</text>
</comment>
<evidence type="ECO:0000313" key="9">
    <source>
        <dbReference type="Proteomes" id="UP001465755"/>
    </source>
</evidence>
<dbReference type="GO" id="GO:0035516">
    <property type="term" value="F:broad specificity oxidative DNA demethylase activity"/>
    <property type="evidence" value="ECO:0007669"/>
    <property type="project" value="TreeGrafter"/>
</dbReference>
<feature type="binding site" evidence="6">
    <location>
        <position position="212"/>
    </location>
    <ligand>
        <name>Fe cation</name>
        <dbReference type="ChEBI" id="CHEBI:24875"/>
        <note>catalytic</note>
    </ligand>
</feature>
<protein>
    <recommendedName>
        <fullName evidence="7">Fe2OG dioxygenase domain-containing protein</fullName>
    </recommendedName>
</protein>
<evidence type="ECO:0000313" key="8">
    <source>
        <dbReference type="EMBL" id="KAK9805817.1"/>
    </source>
</evidence>
<feature type="domain" description="Fe2OG dioxygenase" evidence="7">
    <location>
        <begin position="138"/>
        <end position="227"/>
    </location>
</feature>
<feature type="binding site" evidence="6">
    <location>
        <position position="158"/>
    </location>
    <ligand>
        <name>Fe cation</name>
        <dbReference type="ChEBI" id="CHEBI:24875"/>
        <note>catalytic</note>
    </ligand>
</feature>
<organism evidence="8 9">
    <name type="scientific">Symbiochloris irregularis</name>
    <dbReference type="NCBI Taxonomy" id="706552"/>
    <lineage>
        <taxon>Eukaryota</taxon>
        <taxon>Viridiplantae</taxon>
        <taxon>Chlorophyta</taxon>
        <taxon>core chlorophytes</taxon>
        <taxon>Trebouxiophyceae</taxon>
        <taxon>Trebouxiales</taxon>
        <taxon>Trebouxiaceae</taxon>
        <taxon>Symbiochloris</taxon>
    </lineage>
</organism>
<dbReference type="GO" id="GO:0035513">
    <property type="term" value="P:oxidative RNA demethylation"/>
    <property type="evidence" value="ECO:0007669"/>
    <property type="project" value="TreeGrafter"/>
</dbReference>
<feature type="binding site" evidence="6">
    <location>
        <position position="156"/>
    </location>
    <ligand>
        <name>Fe cation</name>
        <dbReference type="ChEBI" id="CHEBI:24875"/>
        <note>catalytic</note>
    </ligand>
</feature>
<keyword evidence="9" id="KW-1185">Reference proteome</keyword>
<evidence type="ECO:0000256" key="1">
    <source>
        <dbReference type="ARBA" id="ARBA00007879"/>
    </source>
</evidence>
<dbReference type="Gene3D" id="2.60.120.590">
    <property type="entry name" value="Alpha-ketoglutarate-dependent dioxygenase AlkB-like"/>
    <property type="match status" value="1"/>
</dbReference>
<name>A0AAW1PAC6_9CHLO</name>
<dbReference type="InterPro" id="IPR004574">
    <property type="entry name" value="Alkb"/>
</dbReference>
<dbReference type="PANTHER" id="PTHR16557:SF11">
    <property type="entry name" value="ALPHA-KETOGLUTARATE-DEPENDENT DIOXYGENASE ALKB"/>
    <property type="match status" value="1"/>
</dbReference>
<dbReference type="PANTHER" id="PTHR16557">
    <property type="entry name" value="ALKYLATED DNA REPAIR PROTEIN ALKB-RELATED"/>
    <property type="match status" value="1"/>
</dbReference>
<keyword evidence="2 6" id="KW-0479">Metal-binding</keyword>
<dbReference type="Proteomes" id="UP001465755">
    <property type="component" value="Unassembled WGS sequence"/>
</dbReference>